<feature type="transmembrane region" description="Helical" evidence="1">
    <location>
        <begin position="178"/>
        <end position="205"/>
    </location>
</feature>
<comment type="caution">
    <text evidence="3">The sequence shown here is derived from an EMBL/GenBank/DDBJ whole genome shotgun (WGS) entry which is preliminary data.</text>
</comment>
<name>A0A844YET3_9SPHN</name>
<gene>
    <name evidence="3" type="ORF">GRI48_00945</name>
</gene>
<evidence type="ECO:0000256" key="2">
    <source>
        <dbReference type="SAM" id="SignalP"/>
    </source>
</evidence>
<feature type="chain" id="PRO_5032691698" description="DUF2029 domain-containing protein" evidence="2">
    <location>
        <begin position="25"/>
        <end position="359"/>
    </location>
</feature>
<keyword evidence="1" id="KW-1133">Transmembrane helix</keyword>
<evidence type="ECO:0000256" key="1">
    <source>
        <dbReference type="SAM" id="Phobius"/>
    </source>
</evidence>
<accession>A0A844YET3</accession>
<dbReference type="AlphaFoldDB" id="A0A844YET3"/>
<feature type="transmembrane region" description="Helical" evidence="1">
    <location>
        <begin position="133"/>
        <end position="158"/>
    </location>
</feature>
<keyword evidence="2" id="KW-0732">Signal</keyword>
<evidence type="ECO:0008006" key="5">
    <source>
        <dbReference type="Google" id="ProtNLM"/>
    </source>
</evidence>
<evidence type="ECO:0000313" key="3">
    <source>
        <dbReference type="EMBL" id="MXO61568.1"/>
    </source>
</evidence>
<feature type="signal peptide" evidence="2">
    <location>
        <begin position="1"/>
        <end position="24"/>
    </location>
</feature>
<feature type="transmembrane region" description="Helical" evidence="1">
    <location>
        <begin position="292"/>
        <end position="309"/>
    </location>
</feature>
<evidence type="ECO:0000313" key="4">
    <source>
        <dbReference type="Proteomes" id="UP000445582"/>
    </source>
</evidence>
<reference evidence="3 4" key="1">
    <citation type="submission" date="2019-12" db="EMBL/GenBank/DDBJ databases">
        <title>Genomic-based taxomic classification of the family Erythrobacteraceae.</title>
        <authorList>
            <person name="Xu L."/>
        </authorList>
    </citation>
    <scope>NUCLEOTIDE SEQUENCE [LARGE SCALE GENOMIC DNA]</scope>
    <source>
        <strain evidence="3 4">MCCC 1A09965</strain>
    </source>
</reference>
<keyword evidence="1" id="KW-0812">Transmembrane</keyword>
<feature type="transmembrane region" description="Helical" evidence="1">
    <location>
        <begin position="315"/>
        <end position="338"/>
    </location>
</feature>
<dbReference type="EMBL" id="WTYN01000001">
    <property type="protein sequence ID" value="MXO61568.1"/>
    <property type="molecule type" value="Genomic_DNA"/>
</dbReference>
<organism evidence="3 4">
    <name type="scientific">Qipengyuania oceanensis</name>
    <dbReference type="NCBI Taxonomy" id="1463597"/>
    <lineage>
        <taxon>Bacteria</taxon>
        <taxon>Pseudomonadati</taxon>
        <taxon>Pseudomonadota</taxon>
        <taxon>Alphaproteobacteria</taxon>
        <taxon>Sphingomonadales</taxon>
        <taxon>Erythrobacteraceae</taxon>
        <taxon>Qipengyuania</taxon>
    </lineage>
</organism>
<protein>
    <recommendedName>
        <fullName evidence="5">DUF2029 domain-containing protein</fullName>
    </recommendedName>
</protein>
<dbReference type="Proteomes" id="UP000445582">
    <property type="component" value="Unassembled WGS sequence"/>
</dbReference>
<keyword evidence="1" id="KW-0472">Membrane</keyword>
<feature type="transmembrane region" description="Helical" evidence="1">
    <location>
        <begin position="98"/>
        <end position="121"/>
    </location>
</feature>
<keyword evidence="4" id="KW-1185">Reference proteome</keyword>
<feature type="transmembrane region" description="Helical" evidence="1">
    <location>
        <begin position="263"/>
        <end position="285"/>
    </location>
</feature>
<sequence>MQARLLCLSTTVLALALALASALLQPDRTDAPVGLTSLAATTSDLPENRDTQLYRAIAARVAAGENYYEVAAELHRERSYPLFPFFTVRLPTLAHVNAAIGSSGLFVAAWLLLLGAILVWFRALADHGLVTRTLAVALLALGGAATITPAAIVLHEFWCGLLLTIAMGFQPRKEWPMQVAFAAAAVFVREFAVLFLLAMGFLALIERRWRQVAAIAGVIGLFAAFLALHYLAVVEVRLPADLQSPPWTGLRGPTALVQDLARVSWLGLLPIPLAALLTFLPLAGWSSLARPMLPILWFAGFGAVIALFARPNNEYWILTMLPAYLVGLAMIGSTWRCIMQTGISRGRAGGAAAFDSIQS</sequence>
<feature type="transmembrane region" description="Helical" evidence="1">
    <location>
        <begin position="212"/>
        <end position="232"/>
    </location>
</feature>
<proteinExistence type="predicted"/>